<evidence type="ECO:0000313" key="1">
    <source>
        <dbReference type="EMBL" id="TXG54319.1"/>
    </source>
</evidence>
<evidence type="ECO:0000313" key="2">
    <source>
        <dbReference type="Proteomes" id="UP000323000"/>
    </source>
</evidence>
<dbReference type="AlphaFoldDB" id="A0A5C7HBT3"/>
<gene>
    <name evidence="1" type="ORF">EZV62_019575</name>
</gene>
<accession>A0A5C7HBT3</accession>
<organism evidence="1 2">
    <name type="scientific">Acer yangbiense</name>
    <dbReference type="NCBI Taxonomy" id="1000413"/>
    <lineage>
        <taxon>Eukaryota</taxon>
        <taxon>Viridiplantae</taxon>
        <taxon>Streptophyta</taxon>
        <taxon>Embryophyta</taxon>
        <taxon>Tracheophyta</taxon>
        <taxon>Spermatophyta</taxon>
        <taxon>Magnoliopsida</taxon>
        <taxon>eudicotyledons</taxon>
        <taxon>Gunneridae</taxon>
        <taxon>Pentapetalae</taxon>
        <taxon>rosids</taxon>
        <taxon>malvids</taxon>
        <taxon>Sapindales</taxon>
        <taxon>Sapindaceae</taxon>
        <taxon>Hippocastanoideae</taxon>
        <taxon>Acereae</taxon>
        <taxon>Acer</taxon>
    </lineage>
</organism>
<dbReference type="OrthoDB" id="1885901at2759"/>
<protein>
    <submittedName>
        <fullName evidence="1">Uncharacterized protein</fullName>
    </submittedName>
</protein>
<dbReference type="Proteomes" id="UP000323000">
    <property type="component" value="Chromosome 9"/>
</dbReference>
<comment type="caution">
    <text evidence="1">The sequence shown here is derived from an EMBL/GenBank/DDBJ whole genome shotgun (WGS) entry which is preliminary data.</text>
</comment>
<name>A0A5C7HBT3_9ROSI</name>
<keyword evidence="2" id="KW-1185">Reference proteome</keyword>
<sequence>MAEDEGVDCETNCRASSVPKCEEETHRQALLLDQIHDADKEDHLVHKPKTINISVSCITNNLSDAYQDNNNSDNVHSPLDLNPSRLKVTVSLELQTPVGVTGKTDSYSPSILMYKVTVYDRQRSVVHKFTVPKLPNVVGCYTSCAVRIKSRQLIQPEALGISVELKSKA</sequence>
<dbReference type="EMBL" id="VAHF01000009">
    <property type="protein sequence ID" value="TXG54319.1"/>
    <property type="molecule type" value="Genomic_DNA"/>
</dbReference>
<proteinExistence type="predicted"/>
<reference evidence="2" key="1">
    <citation type="journal article" date="2019" name="Gigascience">
        <title>De novo genome assembly of the endangered Acer yangbiense, a plant species with extremely small populations endemic to Yunnan Province, China.</title>
        <authorList>
            <person name="Yang J."/>
            <person name="Wariss H.M."/>
            <person name="Tao L."/>
            <person name="Zhang R."/>
            <person name="Yun Q."/>
            <person name="Hollingsworth P."/>
            <person name="Dao Z."/>
            <person name="Luo G."/>
            <person name="Guo H."/>
            <person name="Ma Y."/>
            <person name="Sun W."/>
        </authorList>
    </citation>
    <scope>NUCLEOTIDE SEQUENCE [LARGE SCALE GENOMIC DNA]</scope>
    <source>
        <strain evidence="2">cv. Malutang</strain>
    </source>
</reference>